<dbReference type="InterPro" id="IPR004358">
    <property type="entry name" value="Sig_transdc_His_kin-like_C"/>
</dbReference>
<dbReference type="PANTHER" id="PTHR43304">
    <property type="entry name" value="PHYTOCHROME-LIKE PROTEIN CPH1"/>
    <property type="match status" value="1"/>
</dbReference>
<dbReference type="RefSeq" id="WP_073079695.1">
    <property type="nucleotide sequence ID" value="NZ_FRBL01000003.1"/>
</dbReference>
<comment type="catalytic activity">
    <reaction evidence="1">
        <text>ATP + protein L-histidine = ADP + protein N-phospho-L-histidine.</text>
        <dbReference type="EC" id="2.7.13.3"/>
    </reaction>
</comment>
<dbReference type="Pfam" id="PF02518">
    <property type="entry name" value="HATPase_c"/>
    <property type="match status" value="1"/>
</dbReference>
<protein>
    <recommendedName>
        <fullName evidence="2">histidine kinase</fullName>
        <ecNumber evidence="2">2.7.13.3</ecNumber>
    </recommendedName>
</protein>
<keyword evidence="10" id="KW-1185">Reference proteome</keyword>
<dbReference type="PANTHER" id="PTHR43304:SF1">
    <property type="entry name" value="PAC DOMAIN-CONTAINING PROTEIN"/>
    <property type="match status" value="1"/>
</dbReference>
<dbReference type="Pfam" id="PF08448">
    <property type="entry name" value="PAS_4"/>
    <property type="match status" value="2"/>
</dbReference>
<dbReference type="NCBIfam" id="TIGR00229">
    <property type="entry name" value="sensory_box"/>
    <property type="match status" value="2"/>
</dbReference>
<dbReference type="SUPFAM" id="SSF55874">
    <property type="entry name" value="ATPase domain of HSP90 chaperone/DNA topoisomerase II/histidine kinase"/>
    <property type="match status" value="1"/>
</dbReference>
<evidence type="ECO:0000256" key="4">
    <source>
        <dbReference type="ARBA" id="ARBA00022679"/>
    </source>
</evidence>
<dbReference type="PROSITE" id="PS50113">
    <property type="entry name" value="PAC"/>
    <property type="match status" value="1"/>
</dbReference>
<evidence type="ECO:0000313" key="9">
    <source>
        <dbReference type="EMBL" id="SHL35557.1"/>
    </source>
</evidence>
<evidence type="ECO:0000259" key="8">
    <source>
        <dbReference type="PROSITE" id="PS50113"/>
    </source>
</evidence>
<proteinExistence type="predicted"/>
<dbReference type="Pfam" id="PF00512">
    <property type="entry name" value="HisKA"/>
    <property type="match status" value="1"/>
</dbReference>
<evidence type="ECO:0000313" key="10">
    <source>
        <dbReference type="Proteomes" id="UP000184420"/>
    </source>
</evidence>
<dbReference type="SUPFAM" id="SSF55785">
    <property type="entry name" value="PYP-like sensor domain (PAS domain)"/>
    <property type="match status" value="3"/>
</dbReference>
<dbReference type="InterPro" id="IPR052162">
    <property type="entry name" value="Sensor_kinase/Photoreceptor"/>
</dbReference>
<dbReference type="CDD" id="cd00130">
    <property type="entry name" value="PAS"/>
    <property type="match status" value="2"/>
</dbReference>
<reference evidence="9 10" key="1">
    <citation type="submission" date="2016-11" db="EMBL/GenBank/DDBJ databases">
        <authorList>
            <person name="Jaros S."/>
            <person name="Januszkiewicz K."/>
            <person name="Wedrychowicz H."/>
        </authorList>
    </citation>
    <scope>NUCLEOTIDE SEQUENCE [LARGE SCALE GENOMIC DNA]</scope>
    <source>
        <strain evidence="9 10">DSM 27406</strain>
    </source>
</reference>
<dbReference type="SUPFAM" id="SSF47384">
    <property type="entry name" value="Homodimeric domain of signal transducing histidine kinase"/>
    <property type="match status" value="1"/>
</dbReference>
<dbReference type="EC" id="2.7.13.3" evidence="2"/>
<dbReference type="PROSITE" id="PS50112">
    <property type="entry name" value="PAS"/>
    <property type="match status" value="1"/>
</dbReference>
<evidence type="ECO:0000256" key="3">
    <source>
        <dbReference type="ARBA" id="ARBA00022553"/>
    </source>
</evidence>
<feature type="domain" description="PAC" evidence="8">
    <location>
        <begin position="378"/>
        <end position="430"/>
    </location>
</feature>
<dbReference type="SMART" id="SM00387">
    <property type="entry name" value="HATPase_c"/>
    <property type="match status" value="1"/>
</dbReference>
<feature type="domain" description="Histidine kinase" evidence="6">
    <location>
        <begin position="452"/>
        <end position="670"/>
    </location>
</feature>
<dbReference type="Gene3D" id="1.10.287.130">
    <property type="match status" value="1"/>
</dbReference>
<dbReference type="Gene3D" id="2.10.70.100">
    <property type="match status" value="1"/>
</dbReference>
<evidence type="ECO:0000256" key="1">
    <source>
        <dbReference type="ARBA" id="ARBA00000085"/>
    </source>
</evidence>
<dbReference type="InterPro" id="IPR000014">
    <property type="entry name" value="PAS"/>
</dbReference>
<evidence type="ECO:0000259" key="7">
    <source>
        <dbReference type="PROSITE" id="PS50112"/>
    </source>
</evidence>
<dbReference type="InterPro" id="IPR013655">
    <property type="entry name" value="PAS_fold_3"/>
</dbReference>
<dbReference type="InterPro" id="IPR001610">
    <property type="entry name" value="PAC"/>
</dbReference>
<dbReference type="PRINTS" id="PR00344">
    <property type="entry name" value="BCTRLSENSOR"/>
</dbReference>
<keyword evidence="3" id="KW-0597">Phosphoprotein</keyword>
<sequence length="678" mass="76166">MDALTFLQGGGEMGALTRAYDWNNHPLGSPDTWPQSLLTTVSIILNSRFPMFLWWGSDHYQFYNDAYRPSMGAEGKHPTALGQKGADCWPEIWAIIHPLMQQVLDGGESTWQEDSLIPIYRNGQLEDVYWTFSYSAVRGDTGHVAGILVVCSETTRSVQSFQQLQHSEQRFRNLIRQATIGIAVLTGPEMHITIVNDAYGRLIGRTVEELQDQSLLEIIPDIPLIFQQQLERVRTTGEPSFLYQQHFEVMSKGRKIGGYVNVNYEPYRDADGTIIGVMALCQDVTSQVVNSSKLAEMKLANASYAQRLEIALEAAQLGSFEFDLHTGEVICNEQCRIHLGLPPANKYYQWEMAEILDQADRAEKAAAWQKAVMEKDIYSAEYQVKQPDGSIRYVITSGNTMCDEAGQPAKMVGVTIDITEQKLFTQRLSTLVSERTAELQRSNDDLLQFAHITSHDLKEPVRKVKVWSSRLQEDTTSHLSDNGRFYLQKVQSATDRIQLMIDGILAYSSASASEQAITEVDLNQVIRHIREDMEILIHDKHATIHTSPLPVIQGAAILLYQVFYNLVYNSLKFSKKDTPPVITIEAVEKTEQEKKWLSVTVTDNGIGFEPEYNTKIFIAFARLNSKDAYEGTGLGLALCQRVVRRHGGSITASGMPGKGAAFHLLLPVTQDNNKLQHL</sequence>
<dbReference type="InterPro" id="IPR003661">
    <property type="entry name" value="HisK_dim/P_dom"/>
</dbReference>
<dbReference type="STRING" id="1419482.SAMN05444266_10356"/>
<dbReference type="InterPro" id="IPR036890">
    <property type="entry name" value="HATPase_C_sf"/>
</dbReference>
<dbReference type="Gene3D" id="3.30.450.20">
    <property type="entry name" value="PAS domain"/>
    <property type="match status" value="3"/>
</dbReference>
<dbReference type="InterPro" id="IPR013656">
    <property type="entry name" value="PAS_4"/>
</dbReference>
<dbReference type="PROSITE" id="PS50109">
    <property type="entry name" value="HIS_KIN"/>
    <property type="match status" value="1"/>
</dbReference>
<dbReference type="Gene3D" id="3.30.565.10">
    <property type="entry name" value="Histidine kinase-like ATPase, C-terminal domain"/>
    <property type="match status" value="1"/>
</dbReference>
<dbReference type="SMART" id="SM00091">
    <property type="entry name" value="PAS"/>
    <property type="match status" value="2"/>
</dbReference>
<name>A0A1M6ZYJ5_9BACT</name>
<dbReference type="AlphaFoldDB" id="A0A1M6ZYJ5"/>
<feature type="domain" description="PAS" evidence="7">
    <location>
        <begin position="167"/>
        <end position="219"/>
    </location>
</feature>
<evidence type="ECO:0000256" key="5">
    <source>
        <dbReference type="ARBA" id="ARBA00022777"/>
    </source>
</evidence>
<dbReference type="GO" id="GO:0000155">
    <property type="term" value="F:phosphorelay sensor kinase activity"/>
    <property type="evidence" value="ECO:0007669"/>
    <property type="project" value="InterPro"/>
</dbReference>
<evidence type="ECO:0000259" key="6">
    <source>
        <dbReference type="PROSITE" id="PS50109"/>
    </source>
</evidence>
<dbReference type="Pfam" id="PF08447">
    <property type="entry name" value="PAS_3"/>
    <property type="match status" value="1"/>
</dbReference>
<evidence type="ECO:0000256" key="2">
    <source>
        <dbReference type="ARBA" id="ARBA00012438"/>
    </source>
</evidence>
<dbReference type="CDD" id="cd00082">
    <property type="entry name" value="HisKA"/>
    <property type="match status" value="1"/>
</dbReference>
<dbReference type="SMART" id="SM00388">
    <property type="entry name" value="HisKA"/>
    <property type="match status" value="1"/>
</dbReference>
<dbReference type="InterPro" id="IPR036097">
    <property type="entry name" value="HisK_dim/P_sf"/>
</dbReference>
<dbReference type="InterPro" id="IPR005467">
    <property type="entry name" value="His_kinase_dom"/>
</dbReference>
<dbReference type="Proteomes" id="UP000184420">
    <property type="component" value="Unassembled WGS sequence"/>
</dbReference>
<dbReference type="InterPro" id="IPR000700">
    <property type="entry name" value="PAS-assoc_C"/>
</dbReference>
<gene>
    <name evidence="9" type="ORF">SAMN05444266_10356</name>
</gene>
<accession>A0A1M6ZYJ5</accession>
<dbReference type="InterPro" id="IPR003594">
    <property type="entry name" value="HATPase_dom"/>
</dbReference>
<keyword evidence="5" id="KW-0418">Kinase</keyword>
<keyword evidence="4" id="KW-0808">Transferase</keyword>
<dbReference type="OrthoDB" id="607558at2"/>
<organism evidence="9 10">
    <name type="scientific">Chitinophaga jiangningensis</name>
    <dbReference type="NCBI Taxonomy" id="1419482"/>
    <lineage>
        <taxon>Bacteria</taxon>
        <taxon>Pseudomonadati</taxon>
        <taxon>Bacteroidota</taxon>
        <taxon>Chitinophagia</taxon>
        <taxon>Chitinophagales</taxon>
        <taxon>Chitinophagaceae</taxon>
        <taxon>Chitinophaga</taxon>
    </lineage>
</organism>
<dbReference type="SMART" id="SM00086">
    <property type="entry name" value="PAC"/>
    <property type="match status" value="2"/>
</dbReference>
<dbReference type="EMBL" id="FRBL01000003">
    <property type="protein sequence ID" value="SHL35557.1"/>
    <property type="molecule type" value="Genomic_DNA"/>
</dbReference>
<dbReference type="InterPro" id="IPR035965">
    <property type="entry name" value="PAS-like_dom_sf"/>
</dbReference>